<dbReference type="InterPro" id="IPR035906">
    <property type="entry name" value="MetI-like_sf"/>
</dbReference>
<evidence type="ECO:0000313" key="11">
    <source>
        <dbReference type="Proteomes" id="UP000541810"/>
    </source>
</evidence>
<comment type="similarity">
    <text evidence="8">Belongs to the binding-protein-dependent transport system permease family.</text>
</comment>
<evidence type="ECO:0000256" key="7">
    <source>
        <dbReference type="ARBA" id="ARBA00023136"/>
    </source>
</evidence>
<feature type="transmembrane region" description="Helical" evidence="8">
    <location>
        <begin position="168"/>
        <end position="192"/>
    </location>
</feature>
<feature type="transmembrane region" description="Helical" evidence="8">
    <location>
        <begin position="458"/>
        <end position="485"/>
    </location>
</feature>
<sequence>MTSPSPQRMYGRQREFYRYCLFGLILTILAVFLIWPIFLTVRGGFEDEATGAFTLKYFIGDGVGVLRDPLYRQGLFNALMIAVATTLLCLIVTLPMGVIAAKYEFRGKATVSALVLVPLILPPFVGAIGLQALLGRFGAINSLLAKLGLIDPAGPGIDFLGGGLGGRFWAVVVMEALHLYPILYLNIVAALSNLDPSLDEAALNLGAGRFKRFFRCTLPLILPGVFAGATIVFIWSFTELGTPLMFEYKTVTPVQVFYGLTDIEANPRPYALVVVMLVVAVALYLMGKFAFGGRAYAMQNKATAAVATQRLTGLKGLGAILFFGGITFLAVLPHLGVIFSSIAVDGTWYRSILPQQFTGEHFAGALSHQLAMQSILNSLIYASAAMFFCILLGLAIAYLTARIKIKGGFVLDALGMLPLAVPGLVMAFGYVAMSLHWPFPQIGSWLQVTIANENTESIWYQLGSLMSVRGQAPNPLMFLVIAYTIRRLPYILRSAAAGLEQTSGDLEEAALNLGASPMTAIRRVVVPLIMANLIAGGILVFSFAMLEVSDSLILAEKEPHYPITKAIWTLFNRLGDGPYIASAMGVWGMALLTVTLVGASVLMGKKLGAIFKV</sequence>
<dbReference type="EMBL" id="JACHGY010000001">
    <property type="protein sequence ID" value="MBB6431267.1"/>
    <property type="molecule type" value="Genomic_DNA"/>
</dbReference>
<feature type="transmembrane region" description="Helical" evidence="8">
    <location>
        <begin position="579"/>
        <end position="602"/>
    </location>
</feature>
<feature type="transmembrane region" description="Helical" evidence="8">
    <location>
        <begin position="270"/>
        <end position="291"/>
    </location>
</feature>
<evidence type="ECO:0000256" key="6">
    <source>
        <dbReference type="ARBA" id="ARBA00022989"/>
    </source>
</evidence>
<feature type="transmembrane region" description="Helical" evidence="8">
    <location>
        <begin position="413"/>
        <end position="438"/>
    </location>
</feature>
<feature type="domain" description="ABC transmembrane type-1" evidence="9">
    <location>
        <begin position="375"/>
        <end position="602"/>
    </location>
</feature>
<keyword evidence="11" id="KW-1185">Reference proteome</keyword>
<feature type="transmembrane region" description="Helical" evidence="8">
    <location>
        <begin position="113"/>
        <end position="134"/>
    </location>
</feature>
<evidence type="ECO:0000256" key="5">
    <source>
        <dbReference type="ARBA" id="ARBA00022692"/>
    </source>
</evidence>
<dbReference type="PANTHER" id="PTHR43357:SF3">
    <property type="entry name" value="FE(3+)-TRANSPORT SYSTEM PERMEASE PROTEIN FBPB 2"/>
    <property type="match status" value="1"/>
</dbReference>
<proteinExistence type="inferred from homology"/>
<keyword evidence="7 8" id="KW-0472">Membrane</keyword>
<feature type="transmembrane region" description="Helical" evidence="8">
    <location>
        <begin position="213"/>
        <end position="237"/>
    </location>
</feature>
<feature type="domain" description="ABC transmembrane type-1" evidence="9">
    <location>
        <begin position="75"/>
        <end position="287"/>
    </location>
</feature>
<dbReference type="Proteomes" id="UP000541810">
    <property type="component" value="Unassembled WGS sequence"/>
</dbReference>
<dbReference type="PANTHER" id="PTHR43357">
    <property type="entry name" value="INNER MEMBRANE ABC TRANSPORTER PERMEASE PROTEIN YDCV"/>
    <property type="match status" value="1"/>
</dbReference>
<dbReference type="Gene3D" id="1.10.3720.10">
    <property type="entry name" value="MetI-like"/>
    <property type="match status" value="2"/>
</dbReference>
<gene>
    <name evidence="10" type="ORF">HNQ40_003073</name>
</gene>
<comment type="subcellular location">
    <subcellularLocation>
        <location evidence="1">Cell inner membrane</location>
        <topology evidence="1">Multi-pass membrane protein</topology>
    </subcellularLocation>
    <subcellularLocation>
        <location evidence="8">Cell membrane</location>
        <topology evidence="8">Multi-pass membrane protein</topology>
    </subcellularLocation>
</comment>
<evidence type="ECO:0000256" key="4">
    <source>
        <dbReference type="ARBA" id="ARBA00022519"/>
    </source>
</evidence>
<keyword evidence="3" id="KW-1003">Cell membrane</keyword>
<reference evidence="10 11" key="1">
    <citation type="submission" date="2020-08" db="EMBL/GenBank/DDBJ databases">
        <title>Genomic Encyclopedia of Type Strains, Phase IV (KMG-IV): sequencing the most valuable type-strain genomes for metagenomic binning, comparative biology and taxonomic classification.</title>
        <authorList>
            <person name="Goeker M."/>
        </authorList>
    </citation>
    <scope>NUCLEOTIDE SEQUENCE [LARGE SCALE GENOMIC DNA]</scope>
    <source>
        <strain evidence="10 11">DSM 103725</strain>
    </source>
</reference>
<evidence type="ECO:0000256" key="2">
    <source>
        <dbReference type="ARBA" id="ARBA00022448"/>
    </source>
</evidence>
<dbReference type="GO" id="GO:0005886">
    <property type="term" value="C:plasma membrane"/>
    <property type="evidence" value="ECO:0007669"/>
    <property type="project" value="UniProtKB-SubCell"/>
</dbReference>
<evidence type="ECO:0000256" key="1">
    <source>
        <dbReference type="ARBA" id="ARBA00004429"/>
    </source>
</evidence>
<dbReference type="InterPro" id="IPR000515">
    <property type="entry name" value="MetI-like"/>
</dbReference>
<protein>
    <submittedName>
        <fullName evidence="10">Iron(III) transport system permease protein</fullName>
    </submittedName>
</protein>
<evidence type="ECO:0000259" key="9">
    <source>
        <dbReference type="PROSITE" id="PS50928"/>
    </source>
</evidence>
<dbReference type="AlphaFoldDB" id="A0A7X0LLQ7"/>
<keyword evidence="2 8" id="KW-0813">Transport</keyword>
<dbReference type="CDD" id="cd06261">
    <property type="entry name" value="TM_PBP2"/>
    <property type="match status" value="2"/>
</dbReference>
<name>A0A7X0LLQ7_9BACT</name>
<feature type="transmembrane region" description="Helical" evidence="8">
    <location>
        <begin position="16"/>
        <end position="38"/>
    </location>
</feature>
<feature type="transmembrane region" description="Helical" evidence="8">
    <location>
        <begin position="75"/>
        <end position="101"/>
    </location>
</feature>
<comment type="caution">
    <text evidence="10">The sequence shown here is derived from an EMBL/GenBank/DDBJ whole genome shotgun (WGS) entry which is preliminary data.</text>
</comment>
<evidence type="ECO:0000256" key="8">
    <source>
        <dbReference type="RuleBase" id="RU363032"/>
    </source>
</evidence>
<feature type="transmembrane region" description="Helical" evidence="8">
    <location>
        <begin position="319"/>
        <end position="344"/>
    </location>
</feature>
<accession>A0A7X0LLQ7</accession>
<keyword evidence="5 8" id="KW-0812">Transmembrane</keyword>
<dbReference type="SUPFAM" id="SSF161098">
    <property type="entry name" value="MetI-like"/>
    <property type="match status" value="2"/>
</dbReference>
<feature type="transmembrane region" description="Helical" evidence="8">
    <location>
        <begin position="379"/>
        <end position="401"/>
    </location>
</feature>
<dbReference type="PROSITE" id="PS50928">
    <property type="entry name" value="ABC_TM1"/>
    <property type="match status" value="2"/>
</dbReference>
<keyword evidence="4" id="KW-0997">Cell inner membrane</keyword>
<feature type="transmembrane region" description="Helical" evidence="8">
    <location>
        <begin position="524"/>
        <end position="546"/>
    </location>
</feature>
<dbReference type="Pfam" id="PF00528">
    <property type="entry name" value="BPD_transp_1"/>
    <property type="match status" value="2"/>
</dbReference>
<evidence type="ECO:0000313" key="10">
    <source>
        <dbReference type="EMBL" id="MBB6431267.1"/>
    </source>
</evidence>
<organism evidence="10 11">
    <name type="scientific">Algisphaera agarilytica</name>
    <dbReference type="NCBI Taxonomy" id="1385975"/>
    <lineage>
        <taxon>Bacteria</taxon>
        <taxon>Pseudomonadati</taxon>
        <taxon>Planctomycetota</taxon>
        <taxon>Phycisphaerae</taxon>
        <taxon>Phycisphaerales</taxon>
        <taxon>Phycisphaeraceae</taxon>
        <taxon>Algisphaera</taxon>
    </lineage>
</organism>
<dbReference type="GO" id="GO:0055085">
    <property type="term" value="P:transmembrane transport"/>
    <property type="evidence" value="ECO:0007669"/>
    <property type="project" value="InterPro"/>
</dbReference>
<evidence type="ECO:0000256" key="3">
    <source>
        <dbReference type="ARBA" id="ARBA00022475"/>
    </source>
</evidence>
<dbReference type="RefSeq" id="WP_246402903.1">
    <property type="nucleotide sequence ID" value="NZ_JACHGY010000001.1"/>
</dbReference>
<keyword evidence="6 8" id="KW-1133">Transmembrane helix</keyword>